<feature type="compositionally biased region" description="Pro residues" evidence="7">
    <location>
        <begin position="1446"/>
        <end position="1462"/>
    </location>
</feature>
<dbReference type="Pfam" id="PF00134">
    <property type="entry name" value="Cyclin_N"/>
    <property type="match status" value="1"/>
</dbReference>
<comment type="caution">
    <text evidence="9">The sequence shown here is derived from an EMBL/GenBank/DDBJ whole genome shotgun (WGS) entry which is preliminary data.</text>
</comment>
<comment type="subcellular location">
    <subcellularLocation>
        <location evidence="1">Nucleus</location>
    </subcellularLocation>
</comment>
<feature type="compositionally biased region" description="Basic and acidic residues" evidence="7">
    <location>
        <begin position="839"/>
        <end position="848"/>
    </location>
</feature>
<comment type="similarity">
    <text evidence="5">Belongs to the Fanconi anemia protein FANCD2 family.</text>
</comment>
<dbReference type="CDD" id="cd20532">
    <property type="entry name" value="CYCLIN_CCNL_rpt1"/>
    <property type="match status" value="1"/>
</dbReference>
<dbReference type="GO" id="GO:0005634">
    <property type="term" value="C:nucleus"/>
    <property type="evidence" value="ECO:0007669"/>
    <property type="project" value="UniProtKB-SubCell"/>
</dbReference>
<evidence type="ECO:0000256" key="7">
    <source>
        <dbReference type="SAM" id="MobiDB-lite"/>
    </source>
</evidence>
<keyword evidence="6" id="KW-0195">Cyclin</keyword>
<name>A0AAD5K4P7_9FUNG</name>
<dbReference type="Gene3D" id="1.10.472.10">
    <property type="entry name" value="Cyclin-like"/>
    <property type="match status" value="2"/>
</dbReference>
<accession>A0AAD5K4P7</accession>
<evidence type="ECO:0000256" key="5">
    <source>
        <dbReference type="ARBA" id="ARBA00093456"/>
    </source>
</evidence>
<dbReference type="InterPro" id="IPR029448">
    <property type="entry name" value="FANCD2"/>
</dbReference>
<evidence type="ECO:0000313" key="9">
    <source>
        <dbReference type="EMBL" id="KAI9269083.1"/>
    </source>
</evidence>
<evidence type="ECO:0000256" key="3">
    <source>
        <dbReference type="ARBA" id="ARBA00022843"/>
    </source>
</evidence>
<dbReference type="GO" id="GO:0036297">
    <property type="term" value="P:interstrand cross-link repair"/>
    <property type="evidence" value="ECO:0007669"/>
    <property type="project" value="TreeGrafter"/>
</dbReference>
<keyword evidence="4" id="KW-0539">Nucleus</keyword>
<dbReference type="SUPFAM" id="SSF47954">
    <property type="entry name" value="Cyclin-like"/>
    <property type="match status" value="2"/>
</dbReference>
<protein>
    <submittedName>
        <fullName evidence="9">Fanconi anemia protein FancD2 nuclease-domain-containing protein</fullName>
    </submittedName>
</protein>
<dbReference type="EMBL" id="JAIXMP010000008">
    <property type="protein sequence ID" value="KAI9269083.1"/>
    <property type="molecule type" value="Genomic_DNA"/>
</dbReference>
<feature type="region of interest" description="Disordered" evidence="7">
    <location>
        <begin position="1313"/>
        <end position="1475"/>
    </location>
</feature>
<feature type="domain" description="Cyclin-like" evidence="8">
    <location>
        <begin position="1618"/>
        <end position="1707"/>
    </location>
</feature>
<proteinExistence type="inferred from homology"/>
<dbReference type="Pfam" id="PF14631">
    <property type="entry name" value="FancD2"/>
    <property type="match status" value="1"/>
</dbReference>
<evidence type="ECO:0000313" key="10">
    <source>
        <dbReference type="Proteomes" id="UP001209540"/>
    </source>
</evidence>
<dbReference type="GO" id="GO:0000793">
    <property type="term" value="C:condensed chromosome"/>
    <property type="evidence" value="ECO:0007669"/>
    <property type="project" value="TreeGrafter"/>
</dbReference>
<evidence type="ECO:0000256" key="1">
    <source>
        <dbReference type="ARBA" id="ARBA00004123"/>
    </source>
</evidence>
<reference evidence="9" key="1">
    <citation type="journal article" date="2022" name="IScience">
        <title>Evolution of zygomycete secretomes and the origins of terrestrial fungal ecologies.</title>
        <authorList>
            <person name="Chang Y."/>
            <person name="Wang Y."/>
            <person name="Mondo S."/>
            <person name="Ahrendt S."/>
            <person name="Andreopoulos W."/>
            <person name="Barry K."/>
            <person name="Beard J."/>
            <person name="Benny G.L."/>
            <person name="Blankenship S."/>
            <person name="Bonito G."/>
            <person name="Cuomo C."/>
            <person name="Desiro A."/>
            <person name="Gervers K.A."/>
            <person name="Hundley H."/>
            <person name="Kuo A."/>
            <person name="LaButti K."/>
            <person name="Lang B.F."/>
            <person name="Lipzen A."/>
            <person name="O'Donnell K."/>
            <person name="Pangilinan J."/>
            <person name="Reynolds N."/>
            <person name="Sandor L."/>
            <person name="Smith M.E."/>
            <person name="Tsang A."/>
            <person name="Grigoriev I.V."/>
            <person name="Stajich J.E."/>
            <person name="Spatafora J.W."/>
        </authorList>
    </citation>
    <scope>NUCLEOTIDE SEQUENCE</scope>
    <source>
        <strain evidence="9">RSA 2281</strain>
    </source>
</reference>
<dbReference type="PANTHER" id="PTHR32086:SF0">
    <property type="entry name" value="FANCONI ANEMIA GROUP D2 PROTEIN"/>
    <property type="match status" value="1"/>
</dbReference>
<dbReference type="GO" id="GO:1990918">
    <property type="term" value="P:double-strand break repair involved in meiotic recombination"/>
    <property type="evidence" value="ECO:0007669"/>
    <property type="project" value="TreeGrafter"/>
</dbReference>
<keyword evidence="2" id="KW-1017">Isopeptide bond</keyword>
<dbReference type="InterPro" id="IPR006671">
    <property type="entry name" value="Cyclin_N"/>
</dbReference>
<dbReference type="InterPro" id="IPR036915">
    <property type="entry name" value="Cyclin-like_sf"/>
</dbReference>
<dbReference type="SMART" id="SM00385">
    <property type="entry name" value="CYCLIN"/>
    <property type="match status" value="2"/>
</dbReference>
<evidence type="ECO:0000259" key="8">
    <source>
        <dbReference type="SMART" id="SM00385"/>
    </source>
</evidence>
<reference evidence="9" key="2">
    <citation type="submission" date="2023-02" db="EMBL/GenBank/DDBJ databases">
        <authorList>
            <consortium name="DOE Joint Genome Institute"/>
            <person name="Mondo S.J."/>
            <person name="Chang Y."/>
            <person name="Wang Y."/>
            <person name="Ahrendt S."/>
            <person name="Andreopoulos W."/>
            <person name="Barry K."/>
            <person name="Beard J."/>
            <person name="Benny G.L."/>
            <person name="Blankenship S."/>
            <person name="Bonito G."/>
            <person name="Cuomo C."/>
            <person name="Desiro A."/>
            <person name="Gervers K.A."/>
            <person name="Hundley H."/>
            <person name="Kuo A."/>
            <person name="LaButti K."/>
            <person name="Lang B.F."/>
            <person name="Lipzen A."/>
            <person name="O'Donnell K."/>
            <person name="Pangilinan J."/>
            <person name="Reynolds N."/>
            <person name="Sandor L."/>
            <person name="Smith M.W."/>
            <person name="Tsang A."/>
            <person name="Grigoriev I.V."/>
            <person name="Stajich J.E."/>
            <person name="Spatafora J.W."/>
        </authorList>
    </citation>
    <scope>NUCLEOTIDE SEQUENCE</scope>
    <source>
        <strain evidence="9">RSA 2281</strain>
    </source>
</reference>
<feature type="region of interest" description="Disordered" evidence="7">
    <location>
        <begin position="820"/>
        <end position="848"/>
    </location>
</feature>
<dbReference type="PANTHER" id="PTHR32086">
    <property type="entry name" value="FANCONI ANEMIA GROUP D2 PROTEIN"/>
    <property type="match status" value="1"/>
</dbReference>
<dbReference type="InterPro" id="IPR013763">
    <property type="entry name" value="Cyclin-like_dom"/>
</dbReference>
<evidence type="ECO:0000256" key="4">
    <source>
        <dbReference type="ARBA" id="ARBA00023242"/>
    </source>
</evidence>
<dbReference type="GO" id="GO:0070182">
    <property type="term" value="F:DNA polymerase binding"/>
    <property type="evidence" value="ECO:0007669"/>
    <property type="project" value="TreeGrafter"/>
</dbReference>
<dbReference type="GO" id="GO:0007129">
    <property type="term" value="P:homologous chromosome pairing at meiosis"/>
    <property type="evidence" value="ECO:0007669"/>
    <property type="project" value="TreeGrafter"/>
</dbReference>
<comment type="similarity">
    <text evidence="6">Belongs to the cyclin family.</text>
</comment>
<feature type="compositionally biased region" description="Acidic residues" evidence="7">
    <location>
        <begin position="1379"/>
        <end position="1405"/>
    </location>
</feature>
<evidence type="ECO:0000256" key="2">
    <source>
        <dbReference type="ARBA" id="ARBA00022499"/>
    </source>
</evidence>
<dbReference type="GO" id="GO:0031573">
    <property type="term" value="P:mitotic intra-S DNA damage checkpoint signaling"/>
    <property type="evidence" value="ECO:0007669"/>
    <property type="project" value="TreeGrafter"/>
</dbReference>
<gene>
    <name evidence="9" type="ORF">BDA99DRAFT_557846</name>
</gene>
<dbReference type="Proteomes" id="UP001209540">
    <property type="component" value="Unassembled WGS sequence"/>
</dbReference>
<keyword evidence="3" id="KW-0832">Ubl conjugation</keyword>
<evidence type="ECO:0000256" key="6">
    <source>
        <dbReference type="RuleBase" id="RU000383"/>
    </source>
</evidence>
<feature type="domain" description="Cyclin-like" evidence="8">
    <location>
        <begin position="1501"/>
        <end position="1605"/>
    </location>
</feature>
<organism evidence="9 10">
    <name type="scientific">Phascolomyces articulosus</name>
    <dbReference type="NCBI Taxonomy" id="60185"/>
    <lineage>
        <taxon>Eukaryota</taxon>
        <taxon>Fungi</taxon>
        <taxon>Fungi incertae sedis</taxon>
        <taxon>Mucoromycota</taxon>
        <taxon>Mucoromycotina</taxon>
        <taxon>Mucoromycetes</taxon>
        <taxon>Mucorales</taxon>
        <taxon>Lichtheimiaceae</taxon>
        <taxon>Phascolomyces</taxon>
    </lineage>
</organism>
<feature type="compositionally biased region" description="Acidic residues" evidence="7">
    <location>
        <begin position="1324"/>
        <end position="1335"/>
    </location>
</feature>
<keyword evidence="10" id="KW-1185">Reference proteome</keyword>
<sequence>MTKNTFYDLLKEAGCLVDTNDSRSILFISEPVLFRRDLSLKIRSDPQYPQNLDEFFEGMNSYLQDVDIFRKFLLPATLSSHLMDNRRTSVLESAVKTLLNIDIIQPTLITYLLERLPEFYDELENDNSSSCTARLILHQLRWSEYIVEPQALTGKLIEVIQITPTVIQHEIITSLPDIVNDSEHKPIVVYLKELMHENIELTVPILDALSNLTLHSESLEDVREAVLDRLESAELDDLAVIIKFLLQTVKPHNIDVVILGIRDKLDFGSLGKSAIPNITRKVKHSPEALILESIKLGLQFHKFVCDAWIKSIAALQTKPAHKIIDVLVLFILHSMTSTKKKAEKTLRTKISNGLITSSLLQESVLHHSHGLASYWNTILSIAESLLRSSQQHSVVIPCSSALYISAFKTSDAYYRQEIIGSLYISLTMFLFCYIHTVEMDVALDILLHLAQNDVDNLAVYDVFIKGILDYLDNLTLPQIRSLFNIFSLLSLTASNRNEINSSLWSEIHIVIRKQLSNPREKYKKIGVIASLAAVNVMASTELCAEDQNGAGSSSTQREITIDDAHRHPHIRQGIQLIEMGIQNCQEYPTCLALVYDELAFMLEHGDLDKRMQLYISESITGDFIERYVADVELIDTRIEKDAHRTEITLKPQTWMNLDGEEASIAINFYSFICDNDGYNKKKYLLTLCALFNLLQSSEKLSNNGNLEGIDALVGCGLVLFDGTADFEELTKDLETHDLQSACDIIYYAINWCRELLNVFSTVPEASIHQKTVQRLKNILTLESALEKLIKQASSYTPMEFYLTLPMAGFKGSTSRPLTIGSSAINSTPQSPDSDDDSDTETKAVTKEKSQPSIIFDSVDALRSHMRGLNINVLGVLNMNEEHGDGEDKLDYPELIYIFKDLNEKLNNKIVPIPVNPFGKKKSDVKGSLHSATMLSRISASDLMKQVIQNLPNILQRLESLYEDIQLHDTQAGRVQKESKTVVECTSLIMDIIFKLVSWPEIQNPEQRDILESLVKVFAARINVEETRNDAFDVNVCEAFKYLANFSNNIPDATTAVVLYNALKRVMVLSDNDEKLKVAAHDVVKRFLATDWFDWRDVKKSIMFLVEQDIELNEDPLQALHTYVNEVLPQFYEENRLDEHPLLRDETILFYYEAMINQAVNALHLLQTTDDQNEENDDVLGKTEKLVKVFERITSFIKSKDKKELFSILLRTGRAFIEQFTMHSIPYFTDVFKFHHHKVVAILKTFQTCTRTLQTICSHVKVLKDVGLSKYVPRLKQAMETVIFQVKMLLTENNAPADAFFLGALKHRDIRGAEVSSQIPRDISSESEIEDDEDEEKITTRAPIKRKRTQLKANTRVTKQRKRTVNEDQVIRTTSQVPTTDEDDDEGENQEMEVDLNTTEEESDDDQPIKQLRHGRDRGPHVSISPSPPPKNNDDDEIVDDVSLSPSPSPPPRSKTSTPPPLPKNKTLGMGRPSVNQIELTPSRKDGISEELEETLRNFGCEFIQSAGILLKLPQVAMATAQVLFQRFFYMASLKDFGVVEIGMGALFLASKVEESFTRLTYMVSVYDHLLNRARKQPTYPPIDAFSQKAYDLKNMIITGEMQILKRLGFNVHVQLPYGLMINYLRILDLEEDEKVAGRAWNYLNDGLRSNVYATYDPATIACAAIWIACRDQAIKLPPDWFLLFDTDFENVVNAAGQIRRVYYIKLDREHLPLYADEMDEWLAKHNSN</sequence>